<protein>
    <submittedName>
        <fullName evidence="2">Uncharacterized protein</fullName>
    </submittedName>
</protein>
<dbReference type="AlphaFoldDB" id="X1IKL8"/>
<proteinExistence type="predicted"/>
<evidence type="ECO:0000256" key="1">
    <source>
        <dbReference type="SAM" id="Phobius"/>
    </source>
</evidence>
<sequence length="37" mass="4251">QLIKLNGKVRFHEKFIWLFIGLLITGLIGGAIAYFIF</sequence>
<keyword evidence="1" id="KW-1133">Transmembrane helix</keyword>
<keyword evidence="1" id="KW-0812">Transmembrane</keyword>
<name>X1IKL8_9ZZZZ</name>
<feature type="transmembrane region" description="Helical" evidence="1">
    <location>
        <begin position="15"/>
        <end position="36"/>
    </location>
</feature>
<comment type="caution">
    <text evidence="2">The sequence shown here is derived from an EMBL/GenBank/DDBJ whole genome shotgun (WGS) entry which is preliminary data.</text>
</comment>
<keyword evidence="1" id="KW-0472">Membrane</keyword>
<evidence type="ECO:0000313" key="2">
    <source>
        <dbReference type="EMBL" id="GAH82257.1"/>
    </source>
</evidence>
<reference evidence="2" key="1">
    <citation type="journal article" date="2014" name="Front. Microbiol.">
        <title>High frequency of phylogenetically diverse reductive dehalogenase-homologous genes in deep subseafloor sedimentary metagenomes.</title>
        <authorList>
            <person name="Kawai M."/>
            <person name="Futagami T."/>
            <person name="Toyoda A."/>
            <person name="Takaki Y."/>
            <person name="Nishi S."/>
            <person name="Hori S."/>
            <person name="Arai W."/>
            <person name="Tsubouchi T."/>
            <person name="Morono Y."/>
            <person name="Uchiyama I."/>
            <person name="Ito T."/>
            <person name="Fujiyama A."/>
            <person name="Inagaki F."/>
            <person name="Takami H."/>
        </authorList>
    </citation>
    <scope>NUCLEOTIDE SEQUENCE</scope>
    <source>
        <strain evidence="2">Expedition CK06-06</strain>
    </source>
</reference>
<organism evidence="2">
    <name type="scientific">marine sediment metagenome</name>
    <dbReference type="NCBI Taxonomy" id="412755"/>
    <lineage>
        <taxon>unclassified sequences</taxon>
        <taxon>metagenomes</taxon>
        <taxon>ecological metagenomes</taxon>
    </lineage>
</organism>
<gene>
    <name evidence="2" type="ORF">S03H2_61272</name>
</gene>
<feature type="non-terminal residue" evidence="2">
    <location>
        <position position="1"/>
    </location>
</feature>
<dbReference type="EMBL" id="BARU01039545">
    <property type="protein sequence ID" value="GAH82257.1"/>
    <property type="molecule type" value="Genomic_DNA"/>
</dbReference>
<accession>X1IKL8</accession>